<dbReference type="PANTHER" id="PTHR45766:SF6">
    <property type="entry name" value="SWI_SNF-RELATED MATRIX-ASSOCIATED ACTIN-DEPENDENT REGULATOR OF CHROMATIN SUBFAMILY A-LIKE PROTEIN 1"/>
    <property type="match status" value="1"/>
</dbReference>
<comment type="caution">
    <text evidence="8">The sequence shown here is derived from an EMBL/GenBank/DDBJ whole genome shotgun (WGS) entry which is preliminary data.</text>
</comment>
<keyword evidence="4" id="KW-0067">ATP-binding</keyword>
<keyword evidence="9" id="KW-1185">Reference proteome</keyword>
<dbReference type="SMART" id="SM00490">
    <property type="entry name" value="HELICc"/>
    <property type="match status" value="1"/>
</dbReference>
<dbReference type="Pfam" id="PF00271">
    <property type="entry name" value="Helicase_C"/>
    <property type="match status" value="1"/>
</dbReference>
<dbReference type="OrthoDB" id="9814088at2"/>
<dbReference type="InterPro" id="IPR057342">
    <property type="entry name" value="DEXDc_RapA"/>
</dbReference>
<evidence type="ECO:0000313" key="9">
    <source>
        <dbReference type="Proteomes" id="UP000321440"/>
    </source>
</evidence>
<dbReference type="CDD" id="cd18011">
    <property type="entry name" value="DEXDc_RapA"/>
    <property type="match status" value="1"/>
</dbReference>
<dbReference type="PANTHER" id="PTHR45766">
    <property type="entry name" value="DNA ANNEALING HELICASE AND ENDONUCLEASE ZRANB3 FAMILY MEMBER"/>
    <property type="match status" value="1"/>
</dbReference>
<dbReference type="InterPro" id="IPR038718">
    <property type="entry name" value="SNF2-like_sf"/>
</dbReference>
<dbReference type="EMBL" id="BJYA01000018">
    <property type="protein sequence ID" value="GEN46744.1"/>
    <property type="molecule type" value="Genomic_DNA"/>
</dbReference>
<dbReference type="InterPro" id="IPR049730">
    <property type="entry name" value="SNF2/RAD54-like_C"/>
</dbReference>
<dbReference type="CDD" id="cd18793">
    <property type="entry name" value="SF2_C_SNF"/>
    <property type="match status" value="1"/>
</dbReference>
<evidence type="ECO:0000259" key="6">
    <source>
        <dbReference type="PROSITE" id="PS51192"/>
    </source>
</evidence>
<dbReference type="InterPro" id="IPR014001">
    <property type="entry name" value="Helicase_ATP-bd"/>
</dbReference>
<dbReference type="GO" id="GO:0005524">
    <property type="term" value="F:ATP binding"/>
    <property type="evidence" value="ECO:0007669"/>
    <property type="project" value="UniProtKB-KW"/>
</dbReference>
<organism evidence="8 9">
    <name type="scientific">Alkalibacillus haloalkaliphilus</name>
    <dbReference type="NCBI Taxonomy" id="94136"/>
    <lineage>
        <taxon>Bacteria</taxon>
        <taxon>Bacillati</taxon>
        <taxon>Bacillota</taxon>
        <taxon>Bacilli</taxon>
        <taxon>Bacillales</taxon>
        <taxon>Bacillaceae</taxon>
        <taxon>Alkalibacillus</taxon>
    </lineage>
</organism>
<evidence type="ECO:0000256" key="2">
    <source>
        <dbReference type="ARBA" id="ARBA00022801"/>
    </source>
</evidence>
<dbReference type="AlphaFoldDB" id="A0A511W6M0"/>
<evidence type="ECO:0000313" key="8">
    <source>
        <dbReference type="EMBL" id="GEN46744.1"/>
    </source>
</evidence>
<dbReference type="PROSITE" id="PS51192">
    <property type="entry name" value="HELICASE_ATP_BIND_1"/>
    <property type="match status" value="1"/>
</dbReference>
<protein>
    <submittedName>
        <fullName evidence="8">Helicase</fullName>
    </submittedName>
</protein>
<evidence type="ECO:0000256" key="1">
    <source>
        <dbReference type="ARBA" id="ARBA00022741"/>
    </source>
</evidence>
<proteinExistence type="predicted"/>
<dbReference type="Pfam" id="PF00176">
    <property type="entry name" value="SNF2-rel_dom"/>
    <property type="match status" value="1"/>
</dbReference>
<dbReference type="PROSITE" id="PS51194">
    <property type="entry name" value="HELICASE_CTER"/>
    <property type="match status" value="1"/>
</dbReference>
<dbReference type="InterPro" id="IPR027417">
    <property type="entry name" value="P-loop_NTPase"/>
</dbReference>
<dbReference type="Gene3D" id="3.40.50.300">
    <property type="entry name" value="P-loop containing nucleotide triphosphate hydrolases"/>
    <property type="match status" value="1"/>
</dbReference>
<keyword evidence="5" id="KW-0175">Coiled coil</keyword>
<dbReference type="Proteomes" id="UP000321440">
    <property type="component" value="Unassembled WGS sequence"/>
</dbReference>
<dbReference type="Gene3D" id="3.40.50.10810">
    <property type="entry name" value="Tandem AAA-ATPase domain"/>
    <property type="match status" value="1"/>
</dbReference>
<feature type="coiled-coil region" evidence="5">
    <location>
        <begin position="641"/>
        <end position="679"/>
    </location>
</feature>
<dbReference type="GO" id="GO:0004386">
    <property type="term" value="F:helicase activity"/>
    <property type="evidence" value="ECO:0007669"/>
    <property type="project" value="UniProtKB-KW"/>
</dbReference>
<gene>
    <name evidence="8" type="ORF">AHA02nite_25200</name>
</gene>
<keyword evidence="1" id="KW-0547">Nucleotide-binding</keyword>
<dbReference type="SUPFAM" id="SSF52540">
    <property type="entry name" value="P-loop containing nucleoside triphosphate hydrolases"/>
    <property type="match status" value="2"/>
</dbReference>
<dbReference type="InterPro" id="IPR001650">
    <property type="entry name" value="Helicase_C-like"/>
</dbReference>
<accession>A0A511W6M0</accession>
<evidence type="ECO:0000256" key="4">
    <source>
        <dbReference type="ARBA" id="ARBA00022840"/>
    </source>
</evidence>
<sequence>MLEEGSIVKGSQFPETVTVKKCEQLDHQFYVIEAIGRDTNKYYELMLEETEIDALEMLNQNNEYQNLSAETIQHFLQYYTILNECHYKQSRALGNNNVIPLPHQIEAVYSRMLQSPKVRYLLADDPGAGKTIMSGMLIKELKARQSIDRILILVPPLVLRQWQEELEVKFNESYTIINRHTLKGNGNKNPFVANDYCLASMYWASRDDIKSLINEADFDLVIVDEAHKMAAYTYGVHKKRTKRTRLYQLGESLLNKTEHTVLLTATPHKGDMENFRHLMRLLDNDIFSSISANESLKEKSNPFIIRRLKESMTNFDGTPIFPKRTTKTINYQLSDEELKLYDLVTEYVREHFNRAVNNGSNSTAFAMMLLQRRLSSSIEAIHLSLKRRKKRLEKLLDVTLKERKKYLAKLKQVELDDYDEESSEIIEDIEKKLLYSIDDIDPEELKVEIRELEKLINQSTYVRNNFVERKYKELEETLFGVNGLLNKNEKILIFTESKDTLKYLEKQLLNRVPSVAKIVGDFPMEERRKQVELFKNEAQIMLATDAGGESINLQFCNQMINYDIPWNPNRLEQRMGRIHRIGQKNEVFAFNLVAGNTREGNVMVRLIEKMERMRSDLGTDSVYDFIGDVLEDRYDSLANLMQEAIINREKLNEIIENMEKSLSEEHQDLLKQLKEEKLDEDTINLPELRKEQNDIAINQLPAREYSDFITRIFKDKNIRVYESNEGYVKRIERLPKSIRDLVAKQNIPLDISETIRYTGYHEYENNNTIIVDVDSLLLKLALILTENELDQYALGRYMVSYPISEPLSIEFYLIEIQDGTGELLKKEYIFLAKRENGEIIHIDPYWLYQSKLTGEGVQLNENMSALKNEVLRKSIKIRDEIKEKRENQLNKMKSFLEKTYRAQYEDTFKKLEEYQQDNIDNKNSALINQMNAKLIDIEHKKEERMSLIERQTNIGLTPPKQLIQLEVTPNGSIGRLISTDYKDIIENYEKQNDRRDIKTYNPLSLVDFYSEKINGESRFIILTESADYFPDEGYLEDLKDILENVFIYVVQDSEVVEERKITEEIINI</sequence>
<evidence type="ECO:0000259" key="7">
    <source>
        <dbReference type="PROSITE" id="PS51194"/>
    </source>
</evidence>
<dbReference type="InterPro" id="IPR000330">
    <property type="entry name" value="SNF2_N"/>
</dbReference>
<evidence type="ECO:0000256" key="3">
    <source>
        <dbReference type="ARBA" id="ARBA00022806"/>
    </source>
</evidence>
<evidence type="ECO:0000256" key="5">
    <source>
        <dbReference type="SAM" id="Coils"/>
    </source>
</evidence>
<keyword evidence="2" id="KW-0378">Hydrolase</keyword>
<feature type="domain" description="Helicase C-terminal" evidence="7">
    <location>
        <begin position="466"/>
        <end position="630"/>
    </location>
</feature>
<reference evidence="8 9" key="1">
    <citation type="submission" date="2019-07" db="EMBL/GenBank/DDBJ databases">
        <title>Whole genome shotgun sequence of Alkalibacillus haloalkaliphilus NBRC 103110.</title>
        <authorList>
            <person name="Hosoyama A."/>
            <person name="Uohara A."/>
            <person name="Ohji S."/>
            <person name="Ichikawa N."/>
        </authorList>
    </citation>
    <scope>NUCLEOTIDE SEQUENCE [LARGE SCALE GENOMIC DNA]</scope>
    <source>
        <strain evidence="8 9">NBRC 103110</strain>
    </source>
</reference>
<dbReference type="SMART" id="SM00487">
    <property type="entry name" value="DEXDc"/>
    <property type="match status" value="1"/>
</dbReference>
<dbReference type="RefSeq" id="WP_146817803.1">
    <property type="nucleotide sequence ID" value="NZ_BJYA01000018.1"/>
</dbReference>
<keyword evidence="3 8" id="KW-0347">Helicase</keyword>
<feature type="domain" description="Helicase ATP-binding" evidence="6">
    <location>
        <begin position="111"/>
        <end position="285"/>
    </location>
</feature>
<name>A0A511W6M0_9BACI</name>
<dbReference type="GO" id="GO:0016787">
    <property type="term" value="F:hydrolase activity"/>
    <property type="evidence" value="ECO:0007669"/>
    <property type="project" value="UniProtKB-KW"/>
</dbReference>